<keyword evidence="2" id="KW-0732">Signal</keyword>
<evidence type="ECO:0008006" key="4">
    <source>
        <dbReference type="Google" id="ProtNLM"/>
    </source>
</evidence>
<feature type="region of interest" description="Disordered" evidence="1">
    <location>
        <begin position="33"/>
        <end position="70"/>
    </location>
</feature>
<gene>
    <name evidence="3" type="ORF">OG549_36670</name>
</gene>
<name>A0AAU2VFK9_9ACTN</name>
<reference evidence="3" key="1">
    <citation type="submission" date="2022-10" db="EMBL/GenBank/DDBJ databases">
        <title>The complete genomes of actinobacterial strains from the NBC collection.</title>
        <authorList>
            <person name="Joergensen T.S."/>
            <person name="Alvarez Arevalo M."/>
            <person name="Sterndorff E.B."/>
            <person name="Faurdal D."/>
            <person name="Vuksanovic O."/>
            <person name="Mourched A.-S."/>
            <person name="Charusanti P."/>
            <person name="Shaw S."/>
            <person name="Blin K."/>
            <person name="Weber T."/>
        </authorList>
    </citation>
    <scope>NUCLEOTIDE SEQUENCE</scope>
    <source>
        <strain evidence="3">NBC_00003</strain>
    </source>
</reference>
<evidence type="ECO:0000256" key="1">
    <source>
        <dbReference type="SAM" id="MobiDB-lite"/>
    </source>
</evidence>
<dbReference type="AlphaFoldDB" id="A0AAU2VFK9"/>
<evidence type="ECO:0000313" key="3">
    <source>
        <dbReference type="EMBL" id="WTW65731.1"/>
    </source>
</evidence>
<feature type="chain" id="PRO_5043804883" description="Lipoprotein" evidence="2">
    <location>
        <begin position="24"/>
        <end position="217"/>
    </location>
</feature>
<feature type="signal peptide" evidence="2">
    <location>
        <begin position="1"/>
        <end position="23"/>
    </location>
</feature>
<dbReference type="EMBL" id="CP108318">
    <property type="protein sequence ID" value="WTW65731.1"/>
    <property type="molecule type" value="Genomic_DNA"/>
</dbReference>
<evidence type="ECO:0000256" key="2">
    <source>
        <dbReference type="SAM" id="SignalP"/>
    </source>
</evidence>
<accession>A0AAU2VFK9</accession>
<proteinExistence type="predicted"/>
<feature type="compositionally biased region" description="Low complexity" evidence="1">
    <location>
        <begin position="47"/>
        <end position="61"/>
    </location>
</feature>
<sequence length="217" mass="21756">MSSFGVRRTAYGAIGLAVTGALALTGCQNGDDNGGGKDASTPPAIGSTPPTHSAQPSAPAPAGGGGTAKAGQSFKIGEAAQIPFSHGTTTKGTIALTVTSIDQGQPGDLAPLKLGDKVRGKVPYYVRYSIKNTGTTDLAYASVGHIKGLLGDGTEAQDLMVIGTFDKCPSDSLPKGFTNGHTATGCAVALAPSAATKVASAEYWGDPYTLGKGLTWK</sequence>
<protein>
    <recommendedName>
        <fullName evidence="4">Lipoprotein</fullName>
    </recommendedName>
</protein>
<dbReference type="PROSITE" id="PS51257">
    <property type="entry name" value="PROKAR_LIPOPROTEIN"/>
    <property type="match status" value="1"/>
</dbReference>
<organism evidence="3">
    <name type="scientific">Streptomyces sp. NBC_00003</name>
    <dbReference type="NCBI Taxonomy" id="2903608"/>
    <lineage>
        <taxon>Bacteria</taxon>
        <taxon>Bacillati</taxon>
        <taxon>Actinomycetota</taxon>
        <taxon>Actinomycetes</taxon>
        <taxon>Kitasatosporales</taxon>
        <taxon>Streptomycetaceae</taxon>
        <taxon>Streptomyces</taxon>
    </lineage>
</organism>